<evidence type="ECO:0000259" key="1">
    <source>
        <dbReference type="Pfam" id="PF11706"/>
    </source>
</evidence>
<dbReference type="SUPFAM" id="SSF160904">
    <property type="entry name" value="Jann2411-like"/>
    <property type="match status" value="1"/>
</dbReference>
<name>A0A3B0AA80_9ACTN</name>
<proteinExistence type="predicted"/>
<dbReference type="RefSeq" id="WP_120777565.1">
    <property type="nucleotide sequence ID" value="NZ_JBHLUP010000009.1"/>
</dbReference>
<accession>A0A3B0AA80</accession>
<dbReference type="InterPro" id="IPR021005">
    <property type="entry name" value="Znf_CGNR"/>
</dbReference>
<dbReference type="Gene3D" id="1.10.3300.10">
    <property type="entry name" value="Jann2411-like domain"/>
    <property type="match status" value="1"/>
</dbReference>
<dbReference type="Pfam" id="PF07336">
    <property type="entry name" value="ABATE"/>
    <property type="match status" value="1"/>
</dbReference>
<dbReference type="InterPro" id="IPR010852">
    <property type="entry name" value="ABATE"/>
</dbReference>
<dbReference type="PANTHER" id="PTHR35525">
    <property type="entry name" value="BLL6575 PROTEIN"/>
    <property type="match status" value="1"/>
</dbReference>
<sequence length="186" mass="19687">MRQPGDRAPAPASLTLVQDLANTVDIEMARDALRTVDDLAAFCAAHGLPGLTVDAADLADAVRLREALRDVCQAHAGSDVPPDTLAALHALLRQGPLTVEFDAAGHARAVPAPGLTGLPALAAAVARSVLDAVADGTWPRLKACAAHSCRWVYYDRSPAGRSRWCTMSICGSRAKMRAYRGRNRPD</sequence>
<feature type="domain" description="Zinc finger CGNR" evidence="1">
    <location>
        <begin position="140"/>
        <end position="182"/>
    </location>
</feature>
<dbReference type="EMBL" id="RBAN01000001">
    <property type="protein sequence ID" value="RKN57374.1"/>
    <property type="molecule type" value="Genomic_DNA"/>
</dbReference>
<dbReference type="Pfam" id="PF11706">
    <property type="entry name" value="zf-CGNR"/>
    <property type="match status" value="1"/>
</dbReference>
<keyword evidence="3" id="KW-1185">Reference proteome</keyword>
<dbReference type="InterPro" id="IPR023286">
    <property type="entry name" value="ABATE_dom_sf"/>
</dbReference>
<comment type="caution">
    <text evidence="2">The sequence shown here is derived from an EMBL/GenBank/DDBJ whole genome shotgun (WGS) entry which is preliminary data.</text>
</comment>
<dbReference type="OrthoDB" id="123307at2"/>
<evidence type="ECO:0000313" key="3">
    <source>
        <dbReference type="Proteomes" id="UP000279968"/>
    </source>
</evidence>
<protein>
    <submittedName>
        <fullName evidence="2">Zf-CGNR multi-domain protein</fullName>
    </submittedName>
</protein>
<evidence type="ECO:0000313" key="2">
    <source>
        <dbReference type="EMBL" id="RKN57374.1"/>
    </source>
</evidence>
<dbReference type="AlphaFoldDB" id="A0A3B0AA80"/>
<organism evidence="2 3">
    <name type="scientific">Micromonospora costi</name>
    <dbReference type="NCBI Taxonomy" id="1530042"/>
    <lineage>
        <taxon>Bacteria</taxon>
        <taxon>Bacillati</taxon>
        <taxon>Actinomycetota</taxon>
        <taxon>Actinomycetes</taxon>
        <taxon>Micromonosporales</taxon>
        <taxon>Micromonosporaceae</taxon>
        <taxon>Micromonospora</taxon>
    </lineage>
</organism>
<dbReference type="Proteomes" id="UP000279968">
    <property type="component" value="Unassembled WGS sequence"/>
</dbReference>
<dbReference type="PANTHER" id="PTHR35525:SF3">
    <property type="entry name" value="BLL6575 PROTEIN"/>
    <property type="match status" value="1"/>
</dbReference>
<reference evidence="2 3" key="1">
    <citation type="journal article" date="2015" name="Int. J. Syst. Evol. Microbiol.">
        <title>Micromonospora costi sp. nov., isolated from a leaf of Costus speciosus.</title>
        <authorList>
            <person name="Thawai C."/>
        </authorList>
    </citation>
    <scope>NUCLEOTIDE SEQUENCE [LARGE SCALE GENOMIC DNA]</scope>
    <source>
        <strain evidence="2 3">CS1-12</strain>
    </source>
</reference>
<gene>
    <name evidence="2" type="ORF">D7193_01400</name>
</gene>